<keyword evidence="1" id="KW-1133">Transmembrane helix</keyword>
<feature type="transmembrane region" description="Helical" evidence="1">
    <location>
        <begin position="299"/>
        <end position="324"/>
    </location>
</feature>
<evidence type="ECO:0000313" key="2">
    <source>
        <dbReference type="Proteomes" id="UP000694888"/>
    </source>
</evidence>
<protein>
    <submittedName>
        <fullName evidence="3">Uncharacterized protein LOC101852886</fullName>
    </submittedName>
</protein>
<gene>
    <name evidence="3" type="primary">LOC101852886</name>
</gene>
<accession>A0ABM0K7H7</accession>
<dbReference type="Proteomes" id="UP000694888">
    <property type="component" value="Unplaced"/>
</dbReference>
<keyword evidence="1" id="KW-0812">Transmembrane</keyword>
<organism evidence="2 3">
    <name type="scientific">Aplysia californica</name>
    <name type="common">California sea hare</name>
    <dbReference type="NCBI Taxonomy" id="6500"/>
    <lineage>
        <taxon>Eukaryota</taxon>
        <taxon>Metazoa</taxon>
        <taxon>Spiralia</taxon>
        <taxon>Lophotrochozoa</taxon>
        <taxon>Mollusca</taxon>
        <taxon>Gastropoda</taxon>
        <taxon>Heterobranchia</taxon>
        <taxon>Euthyneura</taxon>
        <taxon>Tectipleura</taxon>
        <taxon>Aplysiida</taxon>
        <taxon>Aplysioidea</taxon>
        <taxon>Aplysiidae</taxon>
        <taxon>Aplysia</taxon>
    </lineage>
</organism>
<keyword evidence="2" id="KW-1185">Reference proteome</keyword>
<dbReference type="RefSeq" id="XP_005110586.2">
    <property type="nucleotide sequence ID" value="XM_005110529.3"/>
</dbReference>
<dbReference type="GeneID" id="101852886"/>
<keyword evidence="1" id="KW-0472">Membrane</keyword>
<feature type="transmembrane region" description="Helical" evidence="1">
    <location>
        <begin position="56"/>
        <end position="75"/>
    </location>
</feature>
<sequence>MIARKRESAGTMLKQTSNLSSLLIASRVFSSALLYTIIASTNLVSRLIFQPNDTQILGFFTAILSSLIVLETILFKSYDASEIMMRASAGLPFSPLTPSSINLMMQNPINLFVYVSSVEESVTATHIKKNYSDSDVPATIFLVGTWVCTVAFGSSENLVHRKIGVPFFHVGLWLVTFLRSRYSANEGKDYDFESFPSLDTFGWVVLLFSIILPLVRLEREESDNILPISDRPFPQRLWRRINTPFVQVLLRLASLVVMVAVSTWCWQTAKQEIASVCETPVPDFHLQVRILDECERPQLMLLLLLWRWCGPQALLQFLLLAVFLNRLKTFVNLAPPITIFVSPALYFFSHNFSMQVMESVF</sequence>
<reference evidence="3" key="1">
    <citation type="submission" date="2025-08" db="UniProtKB">
        <authorList>
            <consortium name="RefSeq"/>
        </authorList>
    </citation>
    <scope>IDENTIFICATION</scope>
</reference>
<proteinExistence type="predicted"/>
<feature type="transmembrane region" description="Helical" evidence="1">
    <location>
        <begin position="21"/>
        <end position="44"/>
    </location>
</feature>
<evidence type="ECO:0000313" key="3">
    <source>
        <dbReference type="RefSeq" id="XP_005110586.2"/>
    </source>
</evidence>
<feature type="transmembrane region" description="Helical" evidence="1">
    <location>
        <begin position="330"/>
        <end position="348"/>
    </location>
</feature>
<evidence type="ECO:0000256" key="1">
    <source>
        <dbReference type="SAM" id="Phobius"/>
    </source>
</evidence>
<feature type="transmembrane region" description="Helical" evidence="1">
    <location>
        <begin position="245"/>
        <end position="266"/>
    </location>
</feature>
<name>A0ABM0K7H7_APLCA</name>